<sequence>MLLFFVSFKQDKSLQNSEIKKDTLKTKSFTNFDKKTNKETTEVLDFFLKNKTDALKHVKYIYYKSEYFNYKENKKDIPGHMKYSNYFVLNDYETTMHQIENIKKDEKIPHLFSYKQIYIDRFEKKYKVNPEEYWQKYEKVFGKNGFATMSKPLFSKNLRFAYIEISIHCGELCGEGLHYFLEKKENNWVIIEKGCDWVS</sequence>
<accession>A0ABR7J1V5</accession>
<proteinExistence type="predicted"/>
<dbReference type="Proteomes" id="UP000605990">
    <property type="component" value="Unassembled WGS sequence"/>
</dbReference>
<organism evidence="1 2">
    <name type="scientific">Flavobacterium bernardetii</name>
    <dbReference type="NCBI Taxonomy" id="2813823"/>
    <lineage>
        <taxon>Bacteria</taxon>
        <taxon>Pseudomonadati</taxon>
        <taxon>Bacteroidota</taxon>
        <taxon>Flavobacteriia</taxon>
        <taxon>Flavobacteriales</taxon>
        <taxon>Flavobacteriaceae</taxon>
        <taxon>Flavobacterium</taxon>
    </lineage>
</organism>
<protein>
    <submittedName>
        <fullName evidence="1">Uncharacterized protein</fullName>
    </submittedName>
</protein>
<gene>
    <name evidence="1" type="ORF">H8R27_14245</name>
</gene>
<keyword evidence="2" id="KW-1185">Reference proteome</keyword>
<reference evidence="1 2" key="1">
    <citation type="submission" date="2020-08" db="EMBL/GenBank/DDBJ databases">
        <title>Description of novel Flavobacterium F-408 isolate.</title>
        <authorList>
            <person name="Saticioglu I.B."/>
            <person name="Duman M."/>
            <person name="Altun S."/>
        </authorList>
    </citation>
    <scope>NUCLEOTIDE SEQUENCE [LARGE SCALE GENOMIC DNA]</scope>
    <source>
        <strain evidence="1 2">F-408</strain>
    </source>
</reference>
<name>A0ABR7J1V5_9FLAO</name>
<dbReference type="EMBL" id="JACRUN010000010">
    <property type="protein sequence ID" value="MBC5836050.1"/>
    <property type="molecule type" value="Genomic_DNA"/>
</dbReference>
<evidence type="ECO:0000313" key="1">
    <source>
        <dbReference type="EMBL" id="MBC5836050.1"/>
    </source>
</evidence>
<comment type="caution">
    <text evidence="1">The sequence shown here is derived from an EMBL/GenBank/DDBJ whole genome shotgun (WGS) entry which is preliminary data.</text>
</comment>
<evidence type="ECO:0000313" key="2">
    <source>
        <dbReference type="Proteomes" id="UP000605990"/>
    </source>
</evidence>